<dbReference type="AlphaFoldDB" id="A0A8H6Z615"/>
<dbReference type="EMBL" id="JACAZI010000001">
    <property type="protein sequence ID" value="KAF7371507.1"/>
    <property type="molecule type" value="Genomic_DNA"/>
</dbReference>
<reference evidence="2" key="1">
    <citation type="submission" date="2020-05" db="EMBL/GenBank/DDBJ databases">
        <title>Mycena genomes resolve the evolution of fungal bioluminescence.</title>
        <authorList>
            <person name="Tsai I.J."/>
        </authorList>
    </citation>
    <scope>NUCLEOTIDE SEQUENCE</scope>
    <source>
        <strain evidence="2">CCC161011</strain>
    </source>
</reference>
<name>A0A8H6Z615_9AGAR</name>
<dbReference type="Proteomes" id="UP000620124">
    <property type="component" value="Unassembled WGS sequence"/>
</dbReference>
<organism evidence="2 3">
    <name type="scientific">Mycena venus</name>
    <dbReference type="NCBI Taxonomy" id="2733690"/>
    <lineage>
        <taxon>Eukaryota</taxon>
        <taxon>Fungi</taxon>
        <taxon>Dikarya</taxon>
        <taxon>Basidiomycota</taxon>
        <taxon>Agaricomycotina</taxon>
        <taxon>Agaricomycetes</taxon>
        <taxon>Agaricomycetidae</taxon>
        <taxon>Agaricales</taxon>
        <taxon>Marasmiineae</taxon>
        <taxon>Mycenaceae</taxon>
        <taxon>Mycena</taxon>
    </lineage>
</organism>
<feature type="region of interest" description="Disordered" evidence="1">
    <location>
        <begin position="54"/>
        <end position="74"/>
    </location>
</feature>
<evidence type="ECO:0000256" key="1">
    <source>
        <dbReference type="SAM" id="MobiDB-lite"/>
    </source>
</evidence>
<proteinExistence type="predicted"/>
<comment type="caution">
    <text evidence="2">The sequence shown here is derived from an EMBL/GenBank/DDBJ whole genome shotgun (WGS) entry which is preliminary data.</text>
</comment>
<dbReference type="PANTHER" id="PTHR31912">
    <property type="entry name" value="IP13529P"/>
    <property type="match status" value="1"/>
</dbReference>
<feature type="compositionally biased region" description="Acidic residues" evidence="1">
    <location>
        <begin position="55"/>
        <end position="65"/>
    </location>
</feature>
<sequence length="584" mass="67443">MFFSAGNQATSTTHRKELLAGMRNLEYYDYTVFGKISREDATISDTVAAMMDMGLDSDSDDESEVENSRGDNTWSPHGSKTMFMLDLLDNLLRLRLSDDQLRTIIWVMRECKTPDVPSFSALRKKQAELTKNINIQTRHHVSAMGNEFFMNHPAELLALDWANPLVREFLQVYPEITDHISEFNHADKWATEIDLDDLSPMWPIMWADWKNSGHKHFYIKELAQLKNGEFVVPMRWVIFKKQEYAEAHKVIHYPESGHFIIREKEIVRVKATDLKYNYLDLAGAGYSIHFPEWVQKMPNPVRKIANGRPVFSLRIIPWSDDVSGNVSKQYNPHMNVYMANACLPHRKVSQEYFIRFCSTSPHASSGEQFEALAEDLDKYHEAYDCQLEQEILFRVFAHALPADNPQQAESASNAGVHANLWCRYDMTSGELGALLWFPEIRNQEQYLALQADVQVCIDNVLDIWAVVDPARIMTKYKLHVLPHLPDDIRRFGPPVLFATESFECWNTIFRLCSILSNHQAPSHDIAITLADMERFKHQVSGGWWKPTGSQEYVQAGRNVRVFLETNKELQRRLGWVDKMKPKPG</sequence>
<evidence type="ECO:0000313" key="3">
    <source>
        <dbReference type="Proteomes" id="UP000620124"/>
    </source>
</evidence>
<accession>A0A8H6Z615</accession>
<dbReference type="OrthoDB" id="3028440at2759"/>
<evidence type="ECO:0000313" key="2">
    <source>
        <dbReference type="EMBL" id="KAF7371507.1"/>
    </source>
</evidence>
<dbReference type="PANTHER" id="PTHR31912:SF34">
    <property type="entry name" value="NOTOCHORD-RELATED PROTEIN"/>
    <property type="match status" value="1"/>
</dbReference>
<protein>
    <submittedName>
        <fullName evidence="2">Uncharacterized protein</fullName>
    </submittedName>
</protein>
<keyword evidence="3" id="KW-1185">Reference proteome</keyword>
<gene>
    <name evidence="2" type="ORF">MVEN_00005500</name>
</gene>